<gene>
    <name evidence="2" type="ORF">EJD97_001868</name>
</gene>
<name>A0A6N2BX90_SOLCI</name>
<reference evidence="2" key="1">
    <citation type="submission" date="2019-05" db="EMBL/GenBank/DDBJ databases">
        <title>The de novo reference genome and transcriptome assemblies of the wild tomato species Solanum chilense.</title>
        <authorList>
            <person name="Stam R."/>
            <person name="Nosenko T."/>
            <person name="Hoerger A.C."/>
            <person name="Stephan W."/>
            <person name="Seidel M.A."/>
            <person name="Kuhn J.M.M."/>
            <person name="Haberer G."/>
            <person name="Tellier A."/>
        </authorList>
    </citation>
    <scope>NUCLEOTIDE SEQUENCE</scope>
    <source>
        <tissue evidence="2">Mature leaves</tissue>
    </source>
</reference>
<proteinExistence type="predicted"/>
<feature type="compositionally biased region" description="Polar residues" evidence="1">
    <location>
        <begin position="66"/>
        <end position="93"/>
    </location>
</feature>
<sequence length="243" mass="26275">GVMELVLLPGNRELPLLQMLRNHQIQEREGEDQRGKGIPKYTSACSSANATAIRASPTTTVPPTTSRITRATGSASASRVSPRTIAHPTTSRTPRYEASASLYCFGVSSSSRSGRGRGTGLGSAGRGSNHPLESWFTCSQGSTTQGVDQNTNNAPKEIATRKRKGVENTTQFKRSRVTGMGVFQAEIVLKTFNILYPGLPSSRILARRKRVLRSSIITGDVGFKPTSGLKWKGNKAITTRRLQ</sequence>
<feature type="region of interest" description="Disordered" evidence="1">
    <location>
        <begin position="54"/>
        <end position="93"/>
    </location>
</feature>
<organism evidence="2">
    <name type="scientific">Solanum chilense</name>
    <name type="common">Tomato</name>
    <name type="synonym">Lycopersicon chilense</name>
    <dbReference type="NCBI Taxonomy" id="4083"/>
    <lineage>
        <taxon>Eukaryota</taxon>
        <taxon>Viridiplantae</taxon>
        <taxon>Streptophyta</taxon>
        <taxon>Embryophyta</taxon>
        <taxon>Tracheophyta</taxon>
        <taxon>Spermatophyta</taxon>
        <taxon>Magnoliopsida</taxon>
        <taxon>eudicotyledons</taxon>
        <taxon>Gunneridae</taxon>
        <taxon>Pentapetalae</taxon>
        <taxon>asterids</taxon>
        <taxon>lamiids</taxon>
        <taxon>Solanales</taxon>
        <taxon>Solanaceae</taxon>
        <taxon>Solanoideae</taxon>
        <taxon>Solaneae</taxon>
        <taxon>Solanum</taxon>
        <taxon>Solanum subgen. Lycopersicon</taxon>
    </lineage>
</organism>
<feature type="region of interest" description="Disordered" evidence="1">
    <location>
        <begin position="109"/>
        <end position="128"/>
    </location>
</feature>
<dbReference type="AlphaFoldDB" id="A0A6N2BX90"/>
<dbReference type="EMBL" id="RXGB01001208">
    <property type="protein sequence ID" value="TMW99836.1"/>
    <property type="molecule type" value="Genomic_DNA"/>
</dbReference>
<feature type="non-terminal residue" evidence="2">
    <location>
        <position position="1"/>
    </location>
</feature>
<evidence type="ECO:0000313" key="2">
    <source>
        <dbReference type="EMBL" id="TMW99836.1"/>
    </source>
</evidence>
<accession>A0A6N2BX90</accession>
<comment type="caution">
    <text evidence="2">The sequence shown here is derived from an EMBL/GenBank/DDBJ whole genome shotgun (WGS) entry which is preliminary data.</text>
</comment>
<evidence type="ECO:0000256" key="1">
    <source>
        <dbReference type="SAM" id="MobiDB-lite"/>
    </source>
</evidence>
<feature type="compositionally biased region" description="Gly residues" evidence="1">
    <location>
        <begin position="116"/>
        <end position="125"/>
    </location>
</feature>
<protein>
    <submittedName>
        <fullName evidence="2">Uncharacterized protein</fullName>
    </submittedName>
</protein>